<dbReference type="AlphaFoldDB" id="A8RDZ1"/>
<gene>
    <name evidence="1" type="ORF">EUBDOL_01637</name>
</gene>
<accession>A8RDZ1</accession>
<proteinExistence type="predicted"/>
<dbReference type="Proteomes" id="UP000004090">
    <property type="component" value="Unassembled WGS sequence"/>
</dbReference>
<name>A8RDZ1_9FIRM</name>
<dbReference type="EMBL" id="ABAW02000024">
    <property type="protein sequence ID" value="EDP10395.1"/>
    <property type="molecule type" value="Genomic_DNA"/>
</dbReference>
<evidence type="ECO:0000313" key="2">
    <source>
        <dbReference type="Proteomes" id="UP000004090"/>
    </source>
</evidence>
<evidence type="ECO:0000313" key="1">
    <source>
        <dbReference type="EMBL" id="EDP10395.1"/>
    </source>
</evidence>
<reference evidence="1 2" key="2">
    <citation type="submission" date="2007-09" db="EMBL/GenBank/DDBJ databases">
        <authorList>
            <person name="Fulton L."/>
            <person name="Clifton S."/>
            <person name="Fulton B."/>
            <person name="Xu J."/>
            <person name="Minx P."/>
            <person name="Pepin K.H."/>
            <person name="Johnson M."/>
            <person name="Thiruvilangam P."/>
            <person name="Bhonagiri V."/>
            <person name="Nash W.E."/>
            <person name="Mardis E.R."/>
            <person name="Wilson R.K."/>
        </authorList>
    </citation>
    <scope>NUCLEOTIDE SEQUENCE [LARGE SCALE GENOMIC DNA]</scope>
    <source>
        <strain evidence="1 2">DSM 3991</strain>
    </source>
</reference>
<sequence>MDRKNTTMSIKWLISEKVVRKECYSYSNLLLLAKKN</sequence>
<protein>
    <submittedName>
        <fullName evidence="1">Uncharacterized protein</fullName>
    </submittedName>
</protein>
<organism evidence="1 2">
    <name type="scientific">Amedibacillus dolichus DSM 3991</name>
    <dbReference type="NCBI Taxonomy" id="428127"/>
    <lineage>
        <taxon>Bacteria</taxon>
        <taxon>Bacillati</taxon>
        <taxon>Bacillota</taxon>
        <taxon>Erysipelotrichia</taxon>
        <taxon>Erysipelotrichales</taxon>
        <taxon>Erysipelotrichaceae</taxon>
        <taxon>Amedibacillus</taxon>
    </lineage>
</organism>
<reference evidence="1 2" key="1">
    <citation type="submission" date="2007-09" db="EMBL/GenBank/DDBJ databases">
        <title>Draft genome sequence of Eubacterium dolichum (DSM 3991).</title>
        <authorList>
            <person name="Sudarsanam P."/>
            <person name="Ley R."/>
            <person name="Guruge J."/>
            <person name="Turnbaugh P.J."/>
            <person name="Mahowald M."/>
            <person name="Liep D."/>
            <person name="Gordon J."/>
        </authorList>
    </citation>
    <scope>NUCLEOTIDE SEQUENCE [LARGE SCALE GENOMIC DNA]</scope>
    <source>
        <strain evidence="1 2">DSM 3991</strain>
    </source>
</reference>
<comment type="caution">
    <text evidence="1">The sequence shown here is derived from an EMBL/GenBank/DDBJ whole genome shotgun (WGS) entry which is preliminary data.</text>
</comment>
<dbReference type="HOGENOM" id="CLU_3356232_0_0_9"/>